<dbReference type="AlphaFoldDB" id="A0A914KSJ0"/>
<sequence length="67" mass="7947">MLLRFRGRRFEPLAGQIFLKFFSHLTTWTASTSLTQCVLDNAHIMPFRELSSRSRIHKGFQCFTIWI</sequence>
<dbReference type="WBParaSite" id="Minc3s00074g03667">
    <property type="protein sequence ID" value="Minc3s00074g03667"/>
    <property type="gene ID" value="Minc3s00074g03667"/>
</dbReference>
<dbReference type="Proteomes" id="UP000887563">
    <property type="component" value="Unplaced"/>
</dbReference>
<evidence type="ECO:0000313" key="1">
    <source>
        <dbReference type="Proteomes" id="UP000887563"/>
    </source>
</evidence>
<accession>A0A914KSJ0</accession>
<name>A0A914KSJ0_MELIC</name>
<reference evidence="2" key="1">
    <citation type="submission" date="2022-11" db="UniProtKB">
        <authorList>
            <consortium name="WormBaseParasite"/>
        </authorList>
    </citation>
    <scope>IDENTIFICATION</scope>
</reference>
<keyword evidence="1" id="KW-1185">Reference proteome</keyword>
<proteinExistence type="predicted"/>
<evidence type="ECO:0000313" key="2">
    <source>
        <dbReference type="WBParaSite" id="Minc3s00074g03667"/>
    </source>
</evidence>
<organism evidence="1 2">
    <name type="scientific">Meloidogyne incognita</name>
    <name type="common">Southern root-knot nematode worm</name>
    <name type="synonym">Oxyuris incognita</name>
    <dbReference type="NCBI Taxonomy" id="6306"/>
    <lineage>
        <taxon>Eukaryota</taxon>
        <taxon>Metazoa</taxon>
        <taxon>Ecdysozoa</taxon>
        <taxon>Nematoda</taxon>
        <taxon>Chromadorea</taxon>
        <taxon>Rhabditida</taxon>
        <taxon>Tylenchina</taxon>
        <taxon>Tylenchomorpha</taxon>
        <taxon>Tylenchoidea</taxon>
        <taxon>Meloidogynidae</taxon>
        <taxon>Meloidogyninae</taxon>
        <taxon>Meloidogyne</taxon>
        <taxon>Meloidogyne incognita group</taxon>
    </lineage>
</organism>
<protein>
    <submittedName>
        <fullName evidence="2">Secreted protein</fullName>
    </submittedName>
</protein>